<keyword evidence="1" id="KW-0812">Transmembrane</keyword>
<name>A0A5C3LJE3_9AGAR</name>
<feature type="transmembrane region" description="Helical" evidence="1">
    <location>
        <begin position="43"/>
        <end position="63"/>
    </location>
</feature>
<gene>
    <name evidence="2" type="ORF">BDQ12DRAFT_570665</name>
</gene>
<feature type="transmembrane region" description="Helical" evidence="1">
    <location>
        <begin position="6"/>
        <end position="23"/>
    </location>
</feature>
<evidence type="ECO:0000313" key="3">
    <source>
        <dbReference type="Proteomes" id="UP000308652"/>
    </source>
</evidence>
<protein>
    <submittedName>
        <fullName evidence="2">Uncharacterized protein</fullName>
    </submittedName>
</protein>
<evidence type="ECO:0000313" key="2">
    <source>
        <dbReference type="EMBL" id="TFK32980.1"/>
    </source>
</evidence>
<dbReference type="Proteomes" id="UP000308652">
    <property type="component" value="Unassembled WGS sequence"/>
</dbReference>
<keyword evidence="3" id="KW-1185">Reference proteome</keyword>
<keyword evidence="1" id="KW-0472">Membrane</keyword>
<feature type="non-terminal residue" evidence="2">
    <location>
        <position position="1"/>
    </location>
</feature>
<reference evidence="2 3" key="1">
    <citation type="journal article" date="2019" name="Nat. Ecol. Evol.">
        <title>Megaphylogeny resolves global patterns of mushroom evolution.</title>
        <authorList>
            <person name="Varga T."/>
            <person name="Krizsan K."/>
            <person name="Foldi C."/>
            <person name="Dima B."/>
            <person name="Sanchez-Garcia M."/>
            <person name="Sanchez-Ramirez S."/>
            <person name="Szollosi G.J."/>
            <person name="Szarkandi J.G."/>
            <person name="Papp V."/>
            <person name="Albert L."/>
            <person name="Andreopoulos W."/>
            <person name="Angelini C."/>
            <person name="Antonin V."/>
            <person name="Barry K.W."/>
            <person name="Bougher N.L."/>
            <person name="Buchanan P."/>
            <person name="Buyck B."/>
            <person name="Bense V."/>
            <person name="Catcheside P."/>
            <person name="Chovatia M."/>
            <person name="Cooper J."/>
            <person name="Damon W."/>
            <person name="Desjardin D."/>
            <person name="Finy P."/>
            <person name="Geml J."/>
            <person name="Haridas S."/>
            <person name="Hughes K."/>
            <person name="Justo A."/>
            <person name="Karasinski D."/>
            <person name="Kautmanova I."/>
            <person name="Kiss B."/>
            <person name="Kocsube S."/>
            <person name="Kotiranta H."/>
            <person name="LaButti K.M."/>
            <person name="Lechner B.E."/>
            <person name="Liimatainen K."/>
            <person name="Lipzen A."/>
            <person name="Lukacs Z."/>
            <person name="Mihaltcheva S."/>
            <person name="Morgado L.N."/>
            <person name="Niskanen T."/>
            <person name="Noordeloos M.E."/>
            <person name="Ohm R.A."/>
            <person name="Ortiz-Santana B."/>
            <person name="Ovrebo C."/>
            <person name="Racz N."/>
            <person name="Riley R."/>
            <person name="Savchenko A."/>
            <person name="Shiryaev A."/>
            <person name="Soop K."/>
            <person name="Spirin V."/>
            <person name="Szebenyi C."/>
            <person name="Tomsovsky M."/>
            <person name="Tulloss R.E."/>
            <person name="Uehling J."/>
            <person name="Grigoriev I.V."/>
            <person name="Vagvolgyi C."/>
            <person name="Papp T."/>
            <person name="Martin F.M."/>
            <person name="Miettinen O."/>
            <person name="Hibbett D.S."/>
            <person name="Nagy L.G."/>
        </authorList>
    </citation>
    <scope>NUCLEOTIDE SEQUENCE [LARGE SCALE GENOMIC DNA]</scope>
    <source>
        <strain evidence="2 3">CBS 166.37</strain>
    </source>
</reference>
<dbReference type="EMBL" id="ML213658">
    <property type="protein sequence ID" value="TFK32980.1"/>
    <property type="molecule type" value="Genomic_DNA"/>
</dbReference>
<sequence>AYYTMTISLNALATAMIIGRLAYQRRMIVVALGEEHGSYYTGIITMLIESAIILLIFDIWFAIEY</sequence>
<feature type="non-terminal residue" evidence="2">
    <location>
        <position position="65"/>
    </location>
</feature>
<keyword evidence="1" id="KW-1133">Transmembrane helix</keyword>
<accession>A0A5C3LJE3</accession>
<dbReference type="OrthoDB" id="3267806at2759"/>
<dbReference type="AlphaFoldDB" id="A0A5C3LJE3"/>
<evidence type="ECO:0000256" key="1">
    <source>
        <dbReference type="SAM" id="Phobius"/>
    </source>
</evidence>
<organism evidence="2 3">
    <name type="scientific">Crucibulum laeve</name>
    <dbReference type="NCBI Taxonomy" id="68775"/>
    <lineage>
        <taxon>Eukaryota</taxon>
        <taxon>Fungi</taxon>
        <taxon>Dikarya</taxon>
        <taxon>Basidiomycota</taxon>
        <taxon>Agaricomycotina</taxon>
        <taxon>Agaricomycetes</taxon>
        <taxon>Agaricomycetidae</taxon>
        <taxon>Agaricales</taxon>
        <taxon>Agaricineae</taxon>
        <taxon>Nidulariaceae</taxon>
        <taxon>Crucibulum</taxon>
    </lineage>
</organism>
<proteinExistence type="predicted"/>